<protein>
    <submittedName>
        <fullName evidence="2">Uncharacterized protein</fullName>
    </submittedName>
</protein>
<sequence length="146" mass="15320">VGTTVVEIERPPKPYLDIAPPVIDHPPPGIQRYRAQFSIGTAPSGKPPGGEKSDVAPSPSVADAGDCVPSPVLTIGCPEADPRTPVREAVVLELPQLSACFLSLTGSLIPSAGHSEFSPLSPNETSFVGKIQHRPEAERRRGGGER</sequence>
<name>K0RUH9_THAOC</name>
<dbReference type="Proteomes" id="UP000266841">
    <property type="component" value="Unassembled WGS sequence"/>
</dbReference>
<dbReference type="EMBL" id="AGNL01030965">
    <property type="protein sequence ID" value="EJK56620.1"/>
    <property type="molecule type" value="Genomic_DNA"/>
</dbReference>
<feature type="non-terminal residue" evidence="2">
    <location>
        <position position="1"/>
    </location>
</feature>
<gene>
    <name evidence="2" type="ORF">THAOC_23456</name>
</gene>
<proteinExistence type="predicted"/>
<evidence type="ECO:0000256" key="1">
    <source>
        <dbReference type="SAM" id="MobiDB-lite"/>
    </source>
</evidence>
<organism evidence="2 3">
    <name type="scientific">Thalassiosira oceanica</name>
    <name type="common">Marine diatom</name>
    <dbReference type="NCBI Taxonomy" id="159749"/>
    <lineage>
        <taxon>Eukaryota</taxon>
        <taxon>Sar</taxon>
        <taxon>Stramenopiles</taxon>
        <taxon>Ochrophyta</taxon>
        <taxon>Bacillariophyta</taxon>
        <taxon>Coscinodiscophyceae</taxon>
        <taxon>Thalassiosirophycidae</taxon>
        <taxon>Thalassiosirales</taxon>
        <taxon>Thalassiosiraceae</taxon>
        <taxon>Thalassiosira</taxon>
    </lineage>
</organism>
<accession>K0RUH9</accession>
<feature type="compositionally biased region" description="Basic and acidic residues" evidence="1">
    <location>
        <begin position="133"/>
        <end position="146"/>
    </location>
</feature>
<feature type="region of interest" description="Disordered" evidence="1">
    <location>
        <begin position="36"/>
        <end position="65"/>
    </location>
</feature>
<dbReference type="AlphaFoldDB" id="K0RUH9"/>
<comment type="caution">
    <text evidence="2">The sequence shown here is derived from an EMBL/GenBank/DDBJ whole genome shotgun (WGS) entry which is preliminary data.</text>
</comment>
<keyword evidence="3" id="KW-1185">Reference proteome</keyword>
<reference evidence="2 3" key="1">
    <citation type="journal article" date="2012" name="Genome Biol.">
        <title>Genome and low-iron response of an oceanic diatom adapted to chronic iron limitation.</title>
        <authorList>
            <person name="Lommer M."/>
            <person name="Specht M."/>
            <person name="Roy A.S."/>
            <person name="Kraemer L."/>
            <person name="Andreson R."/>
            <person name="Gutowska M.A."/>
            <person name="Wolf J."/>
            <person name="Bergner S.V."/>
            <person name="Schilhabel M.B."/>
            <person name="Klostermeier U.C."/>
            <person name="Beiko R.G."/>
            <person name="Rosenstiel P."/>
            <person name="Hippler M."/>
            <person name="Laroche J."/>
        </authorList>
    </citation>
    <scope>NUCLEOTIDE SEQUENCE [LARGE SCALE GENOMIC DNA]</scope>
    <source>
        <strain evidence="2 3">CCMP1005</strain>
    </source>
</reference>
<evidence type="ECO:0000313" key="2">
    <source>
        <dbReference type="EMBL" id="EJK56620.1"/>
    </source>
</evidence>
<evidence type="ECO:0000313" key="3">
    <source>
        <dbReference type="Proteomes" id="UP000266841"/>
    </source>
</evidence>
<feature type="region of interest" description="Disordered" evidence="1">
    <location>
        <begin position="115"/>
        <end position="146"/>
    </location>
</feature>